<feature type="transmembrane region" description="Helical" evidence="6">
    <location>
        <begin position="83"/>
        <end position="104"/>
    </location>
</feature>
<reference evidence="7 8" key="1">
    <citation type="submission" date="2020-06" db="EMBL/GenBank/DDBJ databases">
        <title>Schlegella sp. ID0723 isolated from air conditioner.</title>
        <authorList>
            <person name="Kim D.Y."/>
            <person name="Kim D.-U."/>
        </authorList>
    </citation>
    <scope>NUCLEOTIDE SEQUENCE [LARGE SCALE GENOMIC DNA]</scope>
    <source>
        <strain evidence="7 8">ID0723</strain>
    </source>
</reference>
<dbReference type="GO" id="GO:0015658">
    <property type="term" value="F:branched-chain amino acid transmembrane transporter activity"/>
    <property type="evidence" value="ECO:0007669"/>
    <property type="project" value="InterPro"/>
</dbReference>
<dbReference type="PANTHER" id="PTHR30482:SF17">
    <property type="entry name" value="ABC TRANSPORTER ATP-BINDING PROTEIN"/>
    <property type="match status" value="1"/>
</dbReference>
<feature type="transmembrane region" description="Helical" evidence="6">
    <location>
        <begin position="140"/>
        <end position="158"/>
    </location>
</feature>
<dbReference type="InterPro" id="IPR043428">
    <property type="entry name" value="LivM-like"/>
</dbReference>
<keyword evidence="4 6" id="KW-1133">Transmembrane helix</keyword>
<dbReference type="AlphaFoldDB" id="A0A7Y6TV73"/>
<dbReference type="EMBL" id="JABWMJ010000001">
    <property type="protein sequence ID" value="NUZ04745.1"/>
    <property type="molecule type" value="Genomic_DNA"/>
</dbReference>
<feature type="transmembrane region" description="Helical" evidence="6">
    <location>
        <begin position="269"/>
        <end position="288"/>
    </location>
</feature>
<feature type="transmembrane region" description="Helical" evidence="6">
    <location>
        <begin position="209"/>
        <end position="232"/>
    </location>
</feature>
<comment type="caution">
    <text evidence="7">The sequence shown here is derived from an EMBL/GenBank/DDBJ whole genome shotgun (WGS) entry which is preliminary data.</text>
</comment>
<keyword evidence="3 6" id="KW-0812">Transmembrane</keyword>
<feature type="transmembrane region" description="Helical" evidence="6">
    <location>
        <begin position="57"/>
        <end position="76"/>
    </location>
</feature>
<feature type="transmembrane region" description="Helical" evidence="6">
    <location>
        <begin position="294"/>
        <end position="315"/>
    </location>
</feature>
<dbReference type="PANTHER" id="PTHR30482">
    <property type="entry name" value="HIGH-AFFINITY BRANCHED-CHAIN AMINO ACID TRANSPORT SYSTEM PERMEASE"/>
    <property type="match status" value="1"/>
</dbReference>
<keyword evidence="5 6" id="KW-0472">Membrane</keyword>
<evidence type="ECO:0000313" key="8">
    <source>
        <dbReference type="Proteomes" id="UP000529637"/>
    </source>
</evidence>
<proteinExistence type="predicted"/>
<keyword evidence="8" id="KW-1185">Reference proteome</keyword>
<evidence type="ECO:0000256" key="1">
    <source>
        <dbReference type="ARBA" id="ARBA00004651"/>
    </source>
</evidence>
<dbReference type="InterPro" id="IPR001851">
    <property type="entry name" value="ABC_transp_permease"/>
</dbReference>
<evidence type="ECO:0000256" key="2">
    <source>
        <dbReference type="ARBA" id="ARBA00022475"/>
    </source>
</evidence>
<dbReference type="CDD" id="cd06581">
    <property type="entry name" value="TM_PBP1_LivM_like"/>
    <property type="match status" value="1"/>
</dbReference>
<name>A0A7Y6TV73_9BURK</name>
<dbReference type="GO" id="GO:0005886">
    <property type="term" value="C:plasma membrane"/>
    <property type="evidence" value="ECO:0007669"/>
    <property type="project" value="UniProtKB-SubCell"/>
</dbReference>
<evidence type="ECO:0000313" key="7">
    <source>
        <dbReference type="EMBL" id="NUZ04745.1"/>
    </source>
</evidence>
<comment type="subcellular location">
    <subcellularLocation>
        <location evidence="1">Cell membrane</location>
        <topology evidence="1">Multi-pass membrane protein</topology>
    </subcellularLocation>
</comment>
<accession>A0A7Y6TV73</accession>
<evidence type="ECO:0000256" key="3">
    <source>
        <dbReference type="ARBA" id="ARBA00022692"/>
    </source>
</evidence>
<feature type="transmembrane region" description="Helical" evidence="6">
    <location>
        <begin position="164"/>
        <end position="183"/>
    </location>
</feature>
<feature type="transmembrane region" description="Helical" evidence="6">
    <location>
        <begin position="110"/>
        <end position="128"/>
    </location>
</feature>
<dbReference type="Pfam" id="PF02653">
    <property type="entry name" value="BPD_transp_2"/>
    <property type="match status" value="1"/>
</dbReference>
<evidence type="ECO:0000256" key="6">
    <source>
        <dbReference type="SAM" id="Phobius"/>
    </source>
</evidence>
<evidence type="ECO:0000256" key="5">
    <source>
        <dbReference type="ARBA" id="ARBA00023136"/>
    </source>
</evidence>
<dbReference type="Proteomes" id="UP000529637">
    <property type="component" value="Unassembled WGS sequence"/>
</dbReference>
<organism evidence="7 8">
    <name type="scientific">Piscinibacter koreensis</name>
    <dbReference type="NCBI Taxonomy" id="2742824"/>
    <lineage>
        <taxon>Bacteria</taxon>
        <taxon>Pseudomonadati</taxon>
        <taxon>Pseudomonadota</taxon>
        <taxon>Betaproteobacteria</taxon>
        <taxon>Burkholderiales</taxon>
        <taxon>Sphaerotilaceae</taxon>
        <taxon>Piscinibacter</taxon>
    </lineage>
</organism>
<protein>
    <submittedName>
        <fullName evidence="7">Branched-chain amino acid ABC transporter permease</fullName>
    </submittedName>
</protein>
<feature type="transmembrane region" description="Helical" evidence="6">
    <location>
        <begin position="244"/>
        <end position="262"/>
    </location>
</feature>
<sequence>MSRADLLRLVPVLVAFAALAFFPLAGSAFYTQLVLKIMIFAIFALSLELLVGQTGLVSFGHAAFFGIAAYVTVLMTKAEITSLWLVLPAALLASAAYALAVGALSLRTRGIYFIMITLAFAQMAYFVFHDTPVGGGSDGIYLMGSPIAAVGGATLLDLGHGPTLYYVALVLLVATFGFLAVMLRSRFGRALAGIKANEQRMRAAGFRTYGYKLAAFVLSAALAGIAGFLFAVKDGLVNPELLSWHFSGSVLLMIILGGIGHLRGAMLGALALTLLQELFQSEALFGSFAKHWQLLLGLAIIACVALMPNGLIGLVRIPRAADRAAGGVDGDGA</sequence>
<gene>
    <name evidence="7" type="ORF">HQN59_03120</name>
</gene>
<evidence type="ECO:0000256" key="4">
    <source>
        <dbReference type="ARBA" id="ARBA00022989"/>
    </source>
</evidence>
<keyword evidence="2" id="KW-1003">Cell membrane</keyword>
<dbReference type="RefSeq" id="WP_176065922.1">
    <property type="nucleotide sequence ID" value="NZ_JABWMJ010000001.1"/>
</dbReference>
<feature type="transmembrane region" description="Helical" evidence="6">
    <location>
        <begin position="6"/>
        <end position="26"/>
    </location>
</feature>